<dbReference type="Proteomes" id="UP000040453">
    <property type="component" value="Unassembled WGS sequence"/>
</dbReference>
<dbReference type="RefSeq" id="WP_042532946.1">
    <property type="nucleotide sequence ID" value="NZ_CDGG01000001.1"/>
</dbReference>
<dbReference type="OrthoDB" id="1652909at2"/>
<accession>A0A0A1MII9</accession>
<dbReference type="STRING" id="545501.BN997_02770"/>
<keyword evidence="2" id="KW-1185">Reference proteome</keyword>
<reference evidence="1 2" key="1">
    <citation type="submission" date="2014-11" db="EMBL/GenBank/DDBJ databases">
        <authorList>
            <person name="Urmite Genomes Urmite Genomes"/>
        </authorList>
    </citation>
    <scope>NUCLEOTIDE SEQUENCE [LARGE SCALE GENOMIC DNA]</scope>
    <source>
        <strain evidence="1 2">Oc5</strain>
    </source>
</reference>
<gene>
    <name evidence="1" type="ORF">BN997_02770</name>
</gene>
<proteinExistence type="predicted"/>
<protein>
    <recommendedName>
        <fullName evidence="3">Transposase</fullName>
    </recommendedName>
</protein>
<organism evidence="1 2">
    <name type="scientific">Oceanobacillus oncorhynchi</name>
    <dbReference type="NCBI Taxonomy" id="545501"/>
    <lineage>
        <taxon>Bacteria</taxon>
        <taxon>Bacillati</taxon>
        <taxon>Bacillota</taxon>
        <taxon>Bacilli</taxon>
        <taxon>Bacillales</taxon>
        <taxon>Bacillaceae</taxon>
        <taxon>Oceanobacillus</taxon>
    </lineage>
</organism>
<dbReference type="AlphaFoldDB" id="A0A0A1MII9"/>
<name>A0A0A1MII9_9BACI</name>
<evidence type="ECO:0000313" key="1">
    <source>
        <dbReference type="EMBL" id="CEI82883.1"/>
    </source>
</evidence>
<sequence>MTRKHTPSYTIEFPLHIPLWQQHRLEKKFNIARMLYNACLGEALKRHKTVKSDKRYRALLNEPKSKERQKKLADIRLEYGFSAYGIHHFIKKAQHKFKEHIGSLEAQKLATRAFQTVEKLHFGKAKKVHFKHANDDISIENKSNQTGLRYREGEILWGDKPTKRIPKPKNWLCMPVSPKDDDEYAHLALKDRTKYVRILKREIRGKTRYFVQLIQEGYPPAKRNRKVANDETKRIGLDIGTSTIAISSDNQVELRELAPACHHDEKELRRIQRKMDRSKRSTNPNNFHENGTIKKGRLTWNYSKRYERLREKQKEHYRKAAGRRKMSHEKLANDILSLGSDIRVETMRFQSLQKRAKNTTRNNTNGKINQKKRFGKSIAKRAPAMLLTIIERKLNYRKIEMKKVDTYAIKASQFNHVTGKYEKKQLSERWNDFGEFRIQRDLYSAFLIANTNETLDAVDIDLCHAKWNRFIELHHSEIERLKQKGSKTILSFIA</sequence>
<dbReference type="EMBL" id="CDGG01000001">
    <property type="protein sequence ID" value="CEI82883.1"/>
    <property type="molecule type" value="Genomic_DNA"/>
</dbReference>
<evidence type="ECO:0008006" key="3">
    <source>
        <dbReference type="Google" id="ProtNLM"/>
    </source>
</evidence>
<evidence type="ECO:0000313" key="2">
    <source>
        <dbReference type="Proteomes" id="UP000040453"/>
    </source>
</evidence>